<feature type="transmembrane region" description="Helical" evidence="5">
    <location>
        <begin position="134"/>
        <end position="152"/>
    </location>
</feature>
<sequence length="316" mass="35160">MLNFIKNWTLPIAMLAGVLGYLLFVHVPLLEPTKPLVNQLIAFLTPSLIFAQLLLTFCKVNIRDLMPVRWHGWLLLFQIISCLLMVAVLLLSKLDVAYREVFEGAMVCLICPTATAAAVITGKLGGSVSALTTYTLLSNILAAVAVPLLFPLVEPHADLSFFTAFLKILSKVFPLLLCPFFAAWLIRLYLPKIHQWLLNMHDLAFYLWAVALTIVTAQTFKSLVESDTPASVKILIALAGLFACAVQFLLGKKIGTHYHDRISAGQALGQKNTVLAIWMAYTYLDPVSSLAPGSYVLWQNIINSYQLWKKRKKEGK</sequence>
<evidence type="ECO:0000313" key="6">
    <source>
        <dbReference type="EMBL" id="MCJ2380174.1"/>
    </source>
</evidence>
<keyword evidence="3 5" id="KW-1133">Transmembrane helix</keyword>
<evidence type="ECO:0000313" key="7">
    <source>
        <dbReference type="Proteomes" id="UP001165444"/>
    </source>
</evidence>
<feature type="transmembrane region" description="Helical" evidence="5">
    <location>
        <begin position="36"/>
        <end position="58"/>
    </location>
</feature>
<name>A0ABT0BZG6_9BACT</name>
<evidence type="ECO:0000256" key="2">
    <source>
        <dbReference type="ARBA" id="ARBA00022692"/>
    </source>
</evidence>
<dbReference type="InterPro" id="IPR002657">
    <property type="entry name" value="BilAc:Na_symport/Acr3"/>
</dbReference>
<evidence type="ECO:0000256" key="3">
    <source>
        <dbReference type="ARBA" id="ARBA00022989"/>
    </source>
</evidence>
<feature type="transmembrane region" description="Helical" evidence="5">
    <location>
        <begin position="70"/>
        <end position="92"/>
    </location>
</feature>
<feature type="transmembrane region" description="Helical" evidence="5">
    <location>
        <begin position="172"/>
        <end position="190"/>
    </location>
</feature>
<organism evidence="6 7">
    <name type="scientific">Parabacteroides faecalis</name>
    <dbReference type="NCBI Taxonomy" id="2924040"/>
    <lineage>
        <taxon>Bacteria</taxon>
        <taxon>Pseudomonadati</taxon>
        <taxon>Bacteroidota</taxon>
        <taxon>Bacteroidia</taxon>
        <taxon>Bacteroidales</taxon>
        <taxon>Tannerellaceae</taxon>
        <taxon>Parabacteroides</taxon>
    </lineage>
</organism>
<comment type="caution">
    <text evidence="6">The sequence shown here is derived from an EMBL/GenBank/DDBJ whole genome shotgun (WGS) entry which is preliminary data.</text>
</comment>
<dbReference type="InterPro" id="IPR038770">
    <property type="entry name" value="Na+/solute_symporter_sf"/>
</dbReference>
<feature type="transmembrane region" description="Helical" evidence="5">
    <location>
        <begin position="12"/>
        <end position="30"/>
    </location>
</feature>
<feature type="transmembrane region" description="Helical" evidence="5">
    <location>
        <begin position="104"/>
        <end position="122"/>
    </location>
</feature>
<protein>
    <submittedName>
        <fullName evidence="6">Transporter</fullName>
    </submittedName>
</protein>
<evidence type="ECO:0000256" key="4">
    <source>
        <dbReference type="ARBA" id="ARBA00023136"/>
    </source>
</evidence>
<dbReference type="RefSeq" id="WP_022457066.1">
    <property type="nucleotide sequence ID" value="NZ_JAKZMM010000011.1"/>
</dbReference>
<proteinExistence type="predicted"/>
<keyword evidence="4 5" id="KW-0472">Membrane</keyword>
<feature type="transmembrane region" description="Helical" evidence="5">
    <location>
        <begin position="202"/>
        <end position="220"/>
    </location>
</feature>
<dbReference type="EMBL" id="JAKZMM010000011">
    <property type="protein sequence ID" value="MCJ2380174.1"/>
    <property type="molecule type" value="Genomic_DNA"/>
</dbReference>
<dbReference type="Proteomes" id="UP001165444">
    <property type="component" value="Unassembled WGS sequence"/>
</dbReference>
<keyword evidence="2 5" id="KW-0812">Transmembrane</keyword>
<comment type="subcellular location">
    <subcellularLocation>
        <location evidence="1">Membrane</location>
        <topology evidence="1">Multi-pass membrane protein</topology>
    </subcellularLocation>
</comment>
<evidence type="ECO:0000256" key="5">
    <source>
        <dbReference type="SAM" id="Phobius"/>
    </source>
</evidence>
<dbReference type="Pfam" id="PF01758">
    <property type="entry name" value="SBF"/>
    <property type="match status" value="1"/>
</dbReference>
<dbReference type="Gene3D" id="1.20.1530.20">
    <property type="match status" value="1"/>
</dbReference>
<feature type="transmembrane region" description="Helical" evidence="5">
    <location>
        <begin position="232"/>
        <end position="251"/>
    </location>
</feature>
<gene>
    <name evidence="6" type="ORF">MUN53_06035</name>
</gene>
<accession>A0ABT0BZG6</accession>
<evidence type="ECO:0000256" key="1">
    <source>
        <dbReference type="ARBA" id="ARBA00004141"/>
    </source>
</evidence>
<reference evidence="6 7" key="1">
    <citation type="submission" date="2022-03" db="EMBL/GenBank/DDBJ databases">
        <title>Parabacteroides sp. nov. isolated from swine feces.</title>
        <authorList>
            <person name="Bak J.E."/>
        </authorList>
    </citation>
    <scope>NUCLEOTIDE SEQUENCE [LARGE SCALE GENOMIC DNA]</scope>
    <source>
        <strain evidence="6 7">AGMB00274</strain>
    </source>
</reference>
<keyword evidence="7" id="KW-1185">Reference proteome</keyword>